<evidence type="ECO:0000313" key="3">
    <source>
        <dbReference type="EnsemblMetazoa" id="PPA10373.1"/>
    </source>
</evidence>
<evidence type="ECO:0000256" key="2">
    <source>
        <dbReference type="SAM" id="Phobius"/>
    </source>
</evidence>
<keyword evidence="2" id="KW-0812">Transmembrane</keyword>
<dbReference type="Proteomes" id="UP000005239">
    <property type="component" value="Unassembled WGS sequence"/>
</dbReference>
<sequence length="975" mass="110524">MVDIALRSEEEEQYSQRTRVDLFEEKCSSLYNLILDQLNDDLSRECPVDCLSIEEMAADVIESGGRISKECPEIEGGVQLRVHTISSAMEQLRLRRTTSDCESNASRMAPFAEIRSWIHSMENKLTNLEERYKGWNDTVSITKLQADQQVLQLEIHNEGQSFFSRLDHLSARPQGISDRRQNCIEGVRKRWHTLYINSLSLQCCLENKKSRLTEDEASESDPELSAPPSKRLRRGSEYSETEEEDEEYCSSMDRRNVYSSSDTTAEQRGDWEQRDIGYSSGENSIHDTLMTPSPTLPSDLRRIGRATVILPNKSGRYGDELNSSPFKFSDGQNLSDSLIVNESMTTSKEYDEVLALLEDNESVHSGTNWRELRGRISPNLRKSKELIDGKQSCDASSEESSSWECDGVNEQLLSTSLHSHLADDFFSLKRTRGSNGRLNLTMLTSTISSEMDASFCSTRSENPIRSSRMRGMRKKIRPRRLPRSMSDGEHLGLTNTNYDGMDTPIVHISPPSTPLASSLSLLRRLDDDIIGDEQIAGIRRRYESGGEESANYEWDDYHPPSKDENWLPEELIRSINPMEKSSELLSVDEDFSKEFERKSELHRLVEESRANLHVVQSHLSTCNIDADVMRTVTLIADTNIRHLQGALNNGKNNEYACEDLESVIDEWRRVVSPLPRLVNQVRRFASSLRSLSSSSALPSGGIQTKEEAVKALNELETIRGKFESERDELRTLLSTSSSDVELVGMKGELSTLTQGYEEAVDKMSVLVHSVQRLNSDWEKWSSEQKSMRDAMLTLERRMKEEEGGREDNKEIVQQMELCQERMNSLETMCNYLSSHLISLQQEDDSSHSLIPPPDFSAELLLYSSALDQLKKRVHDHLLVPPVPSAPIVHHKKESIKRRPKRTNSTQTPMETQMEPVIEEEIGLRGSIVNTLRSSRFLQLLLLLSALCALAALVSSGVFKTTFGPHIEYVRGPPPV</sequence>
<feature type="compositionally biased region" description="Basic residues" evidence="1">
    <location>
        <begin position="467"/>
        <end position="482"/>
    </location>
</feature>
<feature type="compositionally biased region" description="Basic and acidic residues" evidence="1">
    <location>
        <begin position="265"/>
        <end position="275"/>
    </location>
</feature>
<keyword evidence="2" id="KW-0472">Membrane</keyword>
<dbReference type="AlphaFoldDB" id="A0A8R1YDX0"/>
<dbReference type="GO" id="GO:0018991">
    <property type="term" value="P:egg-laying behavior"/>
    <property type="evidence" value="ECO:0007669"/>
    <property type="project" value="EnsemblMetazoa"/>
</dbReference>
<proteinExistence type="predicted"/>
<dbReference type="GO" id="GO:0045503">
    <property type="term" value="F:dynein light chain binding"/>
    <property type="evidence" value="ECO:0007669"/>
    <property type="project" value="EnsemblMetazoa"/>
</dbReference>
<name>A0A8R1YDX0_PRIPA</name>
<dbReference type="GO" id="GO:0040025">
    <property type="term" value="P:vulval development"/>
    <property type="evidence" value="ECO:0007669"/>
    <property type="project" value="EnsemblMetazoa"/>
</dbReference>
<accession>A0A8R1YDX0</accession>
<keyword evidence="4" id="KW-1185">Reference proteome</keyword>
<evidence type="ECO:0000313" key="4">
    <source>
        <dbReference type="Proteomes" id="UP000005239"/>
    </source>
</evidence>
<dbReference type="GO" id="GO:0034993">
    <property type="term" value="C:meiotic nuclear membrane microtubule tethering complex"/>
    <property type="evidence" value="ECO:0007669"/>
    <property type="project" value="EnsemblMetazoa"/>
</dbReference>
<dbReference type="GO" id="GO:0030473">
    <property type="term" value="P:nuclear migration along microtubule"/>
    <property type="evidence" value="ECO:0007669"/>
    <property type="project" value="EnsemblMetazoa"/>
</dbReference>
<dbReference type="EnsemblMetazoa" id="PPA10373.1">
    <property type="protein sequence ID" value="PPA10373.1"/>
    <property type="gene ID" value="WBGene00099927"/>
</dbReference>
<keyword evidence="2" id="KW-1133">Transmembrane helix</keyword>
<dbReference type="GO" id="GO:0007399">
    <property type="term" value="P:nervous system development"/>
    <property type="evidence" value="ECO:0007669"/>
    <property type="project" value="EnsemblMetazoa"/>
</dbReference>
<dbReference type="GO" id="GO:0040011">
    <property type="term" value="P:locomotion"/>
    <property type="evidence" value="ECO:0007669"/>
    <property type="project" value="EnsemblMetazoa"/>
</dbReference>
<feature type="region of interest" description="Disordered" evidence="1">
    <location>
        <begin position="890"/>
        <end position="910"/>
    </location>
</feature>
<dbReference type="GO" id="GO:0005640">
    <property type="term" value="C:nuclear outer membrane"/>
    <property type="evidence" value="ECO:0007669"/>
    <property type="project" value="EnsemblMetazoa"/>
</dbReference>
<feature type="transmembrane region" description="Helical" evidence="2">
    <location>
        <begin position="936"/>
        <end position="958"/>
    </location>
</feature>
<feature type="compositionally biased region" description="Acidic residues" evidence="1">
    <location>
        <begin position="239"/>
        <end position="248"/>
    </location>
</feature>
<organism evidence="3 4">
    <name type="scientific">Pristionchus pacificus</name>
    <name type="common">Parasitic nematode worm</name>
    <dbReference type="NCBI Taxonomy" id="54126"/>
    <lineage>
        <taxon>Eukaryota</taxon>
        <taxon>Metazoa</taxon>
        <taxon>Ecdysozoa</taxon>
        <taxon>Nematoda</taxon>
        <taxon>Chromadorea</taxon>
        <taxon>Rhabditida</taxon>
        <taxon>Rhabditina</taxon>
        <taxon>Diplogasteromorpha</taxon>
        <taxon>Diplogasteroidea</taxon>
        <taxon>Neodiplogasteridae</taxon>
        <taxon>Pristionchus</taxon>
    </lineage>
</organism>
<protein>
    <submittedName>
        <fullName evidence="3">Unc-83</fullName>
    </submittedName>
</protein>
<feature type="region of interest" description="Disordered" evidence="1">
    <location>
        <begin position="466"/>
        <end position="495"/>
    </location>
</feature>
<feature type="region of interest" description="Disordered" evidence="1">
    <location>
        <begin position="211"/>
        <end position="299"/>
    </location>
</feature>
<evidence type="ECO:0000256" key="1">
    <source>
        <dbReference type="SAM" id="MobiDB-lite"/>
    </source>
</evidence>
<gene>
    <name evidence="3" type="primary">WBGene00099927</name>
</gene>
<reference evidence="3" key="2">
    <citation type="submission" date="2022-06" db="UniProtKB">
        <authorList>
            <consortium name="EnsemblMetazoa"/>
        </authorList>
    </citation>
    <scope>IDENTIFICATION</scope>
    <source>
        <strain evidence="3">PS312</strain>
    </source>
</reference>
<reference evidence="4" key="1">
    <citation type="journal article" date="2008" name="Nat. Genet.">
        <title>The Pristionchus pacificus genome provides a unique perspective on nematode lifestyle and parasitism.</title>
        <authorList>
            <person name="Dieterich C."/>
            <person name="Clifton S.W."/>
            <person name="Schuster L.N."/>
            <person name="Chinwalla A."/>
            <person name="Delehaunty K."/>
            <person name="Dinkelacker I."/>
            <person name="Fulton L."/>
            <person name="Fulton R."/>
            <person name="Godfrey J."/>
            <person name="Minx P."/>
            <person name="Mitreva M."/>
            <person name="Roeseler W."/>
            <person name="Tian H."/>
            <person name="Witte H."/>
            <person name="Yang S.P."/>
            <person name="Wilson R.K."/>
            <person name="Sommer R.J."/>
        </authorList>
    </citation>
    <scope>NUCLEOTIDE SEQUENCE [LARGE SCALE GENOMIC DNA]</scope>
    <source>
        <strain evidence="4">PS312</strain>
    </source>
</reference>
<feature type="compositionally biased region" description="Basic residues" evidence="1">
    <location>
        <begin position="890"/>
        <end position="901"/>
    </location>
</feature>
<dbReference type="GO" id="GO:0090435">
    <property type="term" value="P:protein localization to nuclear envelope"/>
    <property type="evidence" value="ECO:0007669"/>
    <property type="project" value="EnsemblMetazoa"/>
</dbReference>